<keyword evidence="2" id="KW-1185">Reference proteome</keyword>
<dbReference type="AlphaFoldDB" id="A0A2S6MVJ3"/>
<dbReference type="Proteomes" id="UP000239089">
    <property type="component" value="Unassembled WGS sequence"/>
</dbReference>
<proteinExistence type="predicted"/>
<name>A0A2S6MVJ3_9HYPH</name>
<sequence>MGEKSHLEGKASDPNTSEGRSVSLSLAAFISITSFLISIFTFYATSIRRVDALYVSQDGLGKYSSKKPSGIKISTHNFSHLSFANVGNRNLLLEHATLVVFQPGSTEYDDYFLREYTQASGDSSTNRFDNSHCVGDMSAISLNVASSEVKSGDIAVRDLDFSFGTDVGTSRIPQVAPSNEGEDGKRHAIATIFLTDENKSQPTQRFVYCISVVLRNADGKRFSVSRPLWSAELVPKAGNADDLTDGPFKWLDGLDEKVFDQKGWRLLD</sequence>
<evidence type="ECO:0000313" key="2">
    <source>
        <dbReference type="Proteomes" id="UP000239089"/>
    </source>
</evidence>
<accession>A0A2S6MVJ3</accession>
<dbReference type="EMBL" id="NHSJ01000134">
    <property type="protein sequence ID" value="PPQ26381.1"/>
    <property type="molecule type" value="Genomic_DNA"/>
</dbReference>
<gene>
    <name evidence="1" type="ORF">CCR94_22335</name>
</gene>
<organism evidence="1 2">
    <name type="scientific">Rhodoblastus sphagnicola</name>
    <dbReference type="NCBI Taxonomy" id="333368"/>
    <lineage>
        <taxon>Bacteria</taxon>
        <taxon>Pseudomonadati</taxon>
        <taxon>Pseudomonadota</taxon>
        <taxon>Alphaproteobacteria</taxon>
        <taxon>Hyphomicrobiales</taxon>
        <taxon>Rhodoblastaceae</taxon>
        <taxon>Rhodoblastus</taxon>
    </lineage>
</organism>
<protein>
    <submittedName>
        <fullName evidence="1">Uncharacterized protein</fullName>
    </submittedName>
</protein>
<dbReference type="RefSeq" id="WP_146090155.1">
    <property type="nucleotide sequence ID" value="NZ_JACIGC010000004.1"/>
</dbReference>
<reference evidence="1 2" key="1">
    <citation type="journal article" date="2018" name="Arch. Microbiol.">
        <title>New insights into the metabolic potential of the phototrophic purple bacterium Rhodopila globiformis DSM 161(T) from its draft genome sequence and evidence for a vanadium-dependent nitrogenase.</title>
        <authorList>
            <person name="Imhoff J.F."/>
            <person name="Rahn T."/>
            <person name="Kunzel S."/>
            <person name="Neulinger S.C."/>
        </authorList>
    </citation>
    <scope>NUCLEOTIDE SEQUENCE [LARGE SCALE GENOMIC DNA]</scope>
    <source>
        <strain evidence="1 2">DSM 16996</strain>
    </source>
</reference>
<dbReference type="OrthoDB" id="9962601at2"/>
<evidence type="ECO:0000313" key="1">
    <source>
        <dbReference type="EMBL" id="PPQ26381.1"/>
    </source>
</evidence>
<comment type="caution">
    <text evidence="1">The sequence shown here is derived from an EMBL/GenBank/DDBJ whole genome shotgun (WGS) entry which is preliminary data.</text>
</comment>